<dbReference type="EMBL" id="CP093348">
    <property type="protein sequence ID" value="WOH03386.1"/>
    <property type="molecule type" value="Genomic_DNA"/>
</dbReference>
<reference evidence="2" key="1">
    <citation type="journal article" date="2016" name="Nat. Genet.">
        <title>A high-quality carrot genome assembly provides new insights into carotenoid accumulation and asterid genome evolution.</title>
        <authorList>
            <person name="Iorizzo M."/>
            <person name="Ellison S."/>
            <person name="Senalik D."/>
            <person name="Zeng P."/>
            <person name="Satapoomin P."/>
            <person name="Huang J."/>
            <person name="Bowman M."/>
            <person name="Iovene M."/>
            <person name="Sanseverino W."/>
            <person name="Cavagnaro P."/>
            <person name="Yildiz M."/>
            <person name="Macko-Podgorni A."/>
            <person name="Moranska E."/>
            <person name="Grzebelus E."/>
            <person name="Grzebelus D."/>
            <person name="Ashrafi H."/>
            <person name="Zheng Z."/>
            <person name="Cheng S."/>
            <person name="Spooner D."/>
            <person name="Van Deynze A."/>
            <person name="Simon P."/>
        </authorList>
    </citation>
    <scope>NUCLEOTIDE SEQUENCE</scope>
    <source>
        <tissue evidence="2">Leaf</tissue>
    </source>
</reference>
<dbReference type="FunFam" id="3.40.50.1820:FF:000097">
    <property type="entry name" value="Alpha/beta hydrolase family protein"/>
    <property type="match status" value="1"/>
</dbReference>
<dbReference type="Proteomes" id="UP000077755">
    <property type="component" value="Chromosome 6"/>
</dbReference>
<dbReference type="Gene3D" id="3.40.50.1820">
    <property type="entry name" value="alpha/beta hydrolase"/>
    <property type="match status" value="2"/>
</dbReference>
<evidence type="ECO:0000313" key="3">
    <source>
        <dbReference type="Proteomes" id="UP000077755"/>
    </source>
</evidence>
<dbReference type="PIRSF" id="PIRSF031088">
    <property type="entry name" value="UCP031088_abhydr"/>
    <property type="match status" value="1"/>
</dbReference>
<reference evidence="2" key="2">
    <citation type="submission" date="2022-03" db="EMBL/GenBank/DDBJ databases">
        <title>Draft title - Genomic analysis of global carrot germplasm unveils the trajectory of domestication and the origin of high carotenoid orange carrot.</title>
        <authorList>
            <person name="Iorizzo M."/>
            <person name="Ellison S."/>
            <person name="Senalik D."/>
            <person name="Macko-Podgorni A."/>
            <person name="Grzebelus D."/>
            <person name="Bostan H."/>
            <person name="Rolling W."/>
            <person name="Curaba J."/>
            <person name="Simon P."/>
        </authorList>
    </citation>
    <scope>NUCLEOTIDE SEQUENCE</scope>
    <source>
        <tissue evidence="2">Leaf</tissue>
    </source>
</reference>
<organism evidence="2 3">
    <name type="scientific">Daucus carota subsp. sativus</name>
    <name type="common">Carrot</name>
    <dbReference type="NCBI Taxonomy" id="79200"/>
    <lineage>
        <taxon>Eukaryota</taxon>
        <taxon>Viridiplantae</taxon>
        <taxon>Streptophyta</taxon>
        <taxon>Embryophyta</taxon>
        <taxon>Tracheophyta</taxon>
        <taxon>Spermatophyta</taxon>
        <taxon>Magnoliopsida</taxon>
        <taxon>eudicotyledons</taxon>
        <taxon>Gunneridae</taxon>
        <taxon>Pentapetalae</taxon>
        <taxon>asterids</taxon>
        <taxon>campanulids</taxon>
        <taxon>Apiales</taxon>
        <taxon>Apiaceae</taxon>
        <taxon>Apioideae</taxon>
        <taxon>Scandiceae</taxon>
        <taxon>Daucinae</taxon>
        <taxon>Daucus</taxon>
        <taxon>Daucus sect. Daucus</taxon>
    </lineage>
</organism>
<dbReference type="InterPro" id="IPR029058">
    <property type="entry name" value="AB_hydrolase_fold"/>
</dbReference>
<dbReference type="AlphaFoldDB" id="A0AAF0X7U8"/>
<keyword evidence="3" id="KW-1185">Reference proteome</keyword>
<proteinExistence type="predicted"/>
<accession>A0AAF0X7U8</accession>
<evidence type="ECO:0000256" key="1">
    <source>
        <dbReference type="SAM" id="MobiDB-lite"/>
    </source>
</evidence>
<feature type="compositionally biased region" description="Polar residues" evidence="1">
    <location>
        <begin position="187"/>
        <end position="209"/>
    </location>
</feature>
<dbReference type="InterPro" id="IPR016969">
    <property type="entry name" value="UCP031088_abhydr"/>
</dbReference>
<protein>
    <recommendedName>
        <fullName evidence="4">AB hydrolase-1 domain-containing protein</fullName>
    </recommendedName>
</protein>
<feature type="region of interest" description="Disordered" evidence="1">
    <location>
        <begin position="181"/>
        <end position="209"/>
    </location>
</feature>
<evidence type="ECO:0000313" key="2">
    <source>
        <dbReference type="EMBL" id="WOH03386.1"/>
    </source>
</evidence>
<dbReference type="PANTHER" id="PTHR11005">
    <property type="entry name" value="LYSOSOMAL ACID LIPASE-RELATED"/>
    <property type="match status" value="1"/>
</dbReference>
<dbReference type="SUPFAM" id="SSF53474">
    <property type="entry name" value="alpha/beta-Hydrolases"/>
    <property type="match status" value="2"/>
</dbReference>
<evidence type="ECO:0008006" key="4">
    <source>
        <dbReference type="Google" id="ProtNLM"/>
    </source>
</evidence>
<gene>
    <name evidence="2" type="ORF">DCAR_0622783</name>
</gene>
<name>A0AAF0X7U8_DAUCS</name>
<sequence>MIRSATLFHNTTPTAATCFYPGRPELSFTRPDSYRWPRVRLVRRGCVASQRIYGTNASPETLVADLPEICTADELHYVSVHNSDWRLALWRYKASPQATPRNHPLLLLSGVGTNAIGYDLAPGSSFARYMSSQGFDTWILEFRGAGLSAAITQNEIKQEVDVVSGQIDSIKTKINGKNFEEKKSEATADTAQSQVGPNPLAQSEVSSGSKISEADESQFLTYFTENFMALSERLFYLLFKSTIYPPSIYIMMLKYKFLGFSEMKQSYALVGQIRDLSQRLLNIIEEGQRSVSPQFVDLVARYSTTVEDFRKQLDLMAKYNWDFDHYLEEDVPAAMEYVRRQCKPTDGKLLAIGHSMGGILLYAMLSKNGCQGQDSYLASIITLGSSLDYTTSESSLKLLLPLVDPAQALNVPVVPLGALLAAAYPLAFRPPYVLSWLNPLITAQETMQPELMEKFVLNNFCTVPAKLLYQLTSAFQDGGLCDRTGKFFYKDHLHKIDIPVLAIAGDKDLICPPEAVHETIKLVPEHLVDFKVFGRQEGPHYAHYDLVGGPLAPDHIYPVIIDFLSRHDQI</sequence>